<organism evidence="1">
    <name type="scientific">Escherichia coli</name>
    <dbReference type="NCBI Taxonomy" id="562"/>
    <lineage>
        <taxon>Bacteria</taxon>
        <taxon>Pseudomonadati</taxon>
        <taxon>Pseudomonadota</taxon>
        <taxon>Gammaproteobacteria</taxon>
        <taxon>Enterobacterales</taxon>
        <taxon>Enterobacteriaceae</taxon>
        <taxon>Escherichia</taxon>
    </lineage>
</organism>
<accession>A0A0A1A2I7</accession>
<dbReference type="Proteomes" id="UP000885382">
    <property type="component" value="Unassembled WGS sequence"/>
</dbReference>
<reference evidence="1" key="1">
    <citation type="submission" date="2018-06" db="EMBL/GenBank/DDBJ databases">
        <authorList>
            <person name="Ashton P.M."/>
            <person name="Dallman T."/>
            <person name="Nair S."/>
            <person name="De Pinna E."/>
            <person name="Peters T."/>
            <person name="Grant K."/>
        </authorList>
    </citation>
    <scope>NUCLEOTIDE SEQUENCE [LARGE SCALE GENOMIC DNA]</scope>
    <source>
        <strain evidence="1">462023</strain>
    </source>
</reference>
<evidence type="ECO:0000313" key="1">
    <source>
        <dbReference type="EMBL" id="MJL95441.1"/>
    </source>
</evidence>
<dbReference type="AlphaFoldDB" id="A0A0A1A2I7"/>
<proteinExistence type="predicted"/>
<protein>
    <submittedName>
        <fullName evidence="1">Uncharacterized protein</fullName>
    </submittedName>
</protein>
<dbReference type="OMA" id="EIRLNFY"/>
<comment type="caution">
    <text evidence="1">The sequence shown here is derived from an EMBL/GenBank/DDBJ whole genome shotgun (WGS) entry which is preliminary data.</text>
</comment>
<gene>
    <name evidence="1" type="ORF">DNX30_22275</name>
</gene>
<name>A0A0A1A2I7_ECOLX</name>
<dbReference type="EMBL" id="RTJF01000033">
    <property type="protein sequence ID" value="MJL95441.1"/>
    <property type="molecule type" value="Genomic_DNA"/>
</dbReference>
<sequence length="55" mass="6556">MNCSEIRLKFYEMHLLMAKPISLKCKLEVDHKYLNTPNQVNFKNLTFMTLVDITH</sequence>